<comment type="caution">
    <text evidence="7">Lacks conserved residue(s) required for the propagation of feature annotation.</text>
</comment>
<feature type="binding site" evidence="7">
    <location>
        <position position="124"/>
    </location>
    <ligand>
        <name>FMN</name>
        <dbReference type="ChEBI" id="CHEBI:58210"/>
    </ligand>
</feature>
<feature type="binding site" evidence="7">
    <location>
        <position position="170"/>
    </location>
    <ligand>
        <name>dimethylallyl phosphate</name>
        <dbReference type="ChEBI" id="CHEBI:88052"/>
    </ligand>
</feature>
<evidence type="ECO:0000256" key="6">
    <source>
        <dbReference type="ARBA" id="ARBA00060793"/>
    </source>
</evidence>
<evidence type="ECO:0000256" key="4">
    <source>
        <dbReference type="ARBA" id="ARBA00022679"/>
    </source>
</evidence>
<dbReference type="SUPFAM" id="SSF52507">
    <property type="entry name" value="Homo-oligomeric flavin-containing Cys decarboxylases, HFCD"/>
    <property type="match status" value="1"/>
</dbReference>
<dbReference type="Proteomes" id="UP000184342">
    <property type="component" value="Unassembled WGS sequence"/>
</dbReference>
<evidence type="ECO:0000256" key="1">
    <source>
        <dbReference type="ARBA" id="ARBA00022602"/>
    </source>
</evidence>
<dbReference type="GO" id="GO:0106141">
    <property type="term" value="F:flavin prenyltransferase activity"/>
    <property type="evidence" value="ECO:0007669"/>
    <property type="project" value="UniProtKB-EC"/>
</dbReference>
<organism evidence="9 10">
    <name type="scientific">Parasporobacterium paucivorans DSM 15970</name>
    <dbReference type="NCBI Taxonomy" id="1122934"/>
    <lineage>
        <taxon>Bacteria</taxon>
        <taxon>Bacillati</taxon>
        <taxon>Bacillota</taxon>
        <taxon>Clostridia</taxon>
        <taxon>Lachnospirales</taxon>
        <taxon>Lachnospiraceae</taxon>
        <taxon>Parasporobacterium</taxon>
    </lineage>
</organism>
<sequence>MKKRLVIGISGASGLPIAVELLREIKNNPEWESHVVISKGALRTLEMESSYTEQDLLDLCGHHYNLNDIGASIASGTFQTEGMIIVPCSMKTLAGITTGYSDNLLLRAADVTIKERRKLVLVARETPLSPIHLNNMLTLSNMGAIIMPPMQTFYNKPKTIDDMIYHMVGKILGVYGISCSRFHRWDPDGLDTVK</sequence>
<reference evidence="9 10" key="1">
    <citation type="submission" date="2016-11" db="EMBL/GenBank/DDBJ databases">
        <authorList>
            <person name="Jaros S."/>
            <person name="Januszkiewicz K."/>
            <person name="Wedrychowicz H."/>
        </authorList>
    </citation>
    <scope>NUCLEOTIDE SEQUENCE [LARGE SCALE GENOMIC DNA]</scope>
    <source>
        <strain evidence="9 10">DSM 15970</strain>
    </source>
</reference>
<comment type="similarity">
    <text evidence="6 7">Belongs to the UbiX/PAD1 family.</text>
</comment>
<evidence type="ECO:0000313" key="10">
    <source>
        <dbReference type="Proteomes" id="UP000184342"/>
    </source>
</evidence>
<comment type="catalytic activity">
    <reaction evidence="5 7">
        <text>dimethylallyl phosphate + FMNH2 = prenylated FMNH2 + phosphate</text>
        <dbReference type="Rhea" id="RHEA:37743"/>
        <dbReference type="ChEBI" id="CHEBI:43474"/>
        <dbReference type="ChEBI" id="CHEBI:57618"/>
        <dbReference type="ChEBI" id="CHEBI:87467"/>
        <dbReference type="ChEBI" id="CHEBI:88052"/>
        <dbReference type="EC" id="2.5.1.129"/>
    </reaction>
</comment>
<proteinExistence type="inferred from homology"/>
<protein>
    <recommendedName>
        <fullName evidence="7">Flavin prenyltransferase UbiX</fullName>
        <ecNumber evidence="7">2.5.1.129</ecNumber>
    </recommendedName>
</protein>
<feature type="binding site" evidence="7">
    <location>
        <begin position="89"/>
        <end position="92"/>
    </location>
    <ligand>
        <name>FMN</name>
        <dbReference type="ChEBI" id="CHEBI:58210"/>
    </ligand>
</feature>
<dbReference type="FunFam" id="3.40.50.1950:FF:000001">
    <property type="entry name" value="Flavin prenyltransferase UbiX"/>
    <property type="match status" value="1"/>
</dbReference>
<dbReference type="HAMAP" id="MF_01984">
    <property type="entry name" value="ubiX_pad"/>
    <property type="match status" value="1"/>
</dbReference>
<name>A0A1M6E4V4_9FIRM</name>
<dbReference type="InterPro" id="IPR004507">
    <property type="entry name" value="UbiX-like"/>
</dbReference>
<dbReference type="EMBL" id="FQYT01000007">
    <property type="protein sequence ID" value="SHI80564.1"/>
    <property type="molecule type" value="Genomic_DNA"/>
</dbReference>
<gene>
    <name evidence="7" type="primary">ubiX</name>
    <name evidence="9" type="ORF">SAMN02745691_00860</name>
</gene>
<comment type="function">
    <text evidence="7">Flavin prenyltransferase that catalyzes the synthesis of the prenylated FMN cofactor (prenyl-FMN) for 4-hydroxy-3-polyprenylbenzoic acid decarboxylase UbiD. The prenyltransferase is metal-independent and links a dimethylallyl moiety from dimethylallyl monophosphate (DMAP) to the flavin N5 and C6 atoms of FMN.</text>
</comment>
<dbReference type="Gene3D" id="3.40.50.1950">
    <property type="entry name" value="Flavin prenyltransferase-like"/>
    <property type="match status" value="1"/>
</dbReference>
<dbReference type="NCBIfam" id="NF004685">
    <property type="entry name" value="PRK06029.1"/>
    <property type="match status" value="1"/>
</dbReference>
<feature type="binding site" evidence="7">
    <location>
        <begin position="11"/>
        <end position="13"/>
    </location>
    <ligand>
        <name>FMN</name>
        <dbReference type="ChEBI" id="CHEBI:58210"/>
    </ligand>
</feature>
<dbReference type="Pfam" id="PF02441">
    <property type="entry name" value="Flavoprotein"/>
    <property type="match status" value="1"/>
</dbReference>
<evidence type="ECO:0000256" key="7">
    <source>
        <dbReference type="HAMAP-Rule" id="MF_01984"/>
    </source>
</evidence>
<evidence type="ECO:0000256" key="3">
    <source>
        <dbReference type="ARBA" id="ARBA00022643"/>
    </source>
</evidence>
<dbReference type="InterPro" id="IPR003382">
    <property type="entry name" value="Flavoprotein"/>
</dbReference>
<keyword evidence="3 7" id="KW-0288">FMN</keyword>
<dbReference type="PANTHER" id="PTHR43374:SF1">
    <property type="entry name" value="FLAVIN PRENYLTRANSFERASE PAD1, MITOCHONDRIAL"/>
    <property type="match status" value="1"/>
</dbReference>
<dbReference type="STRING" id="1122934.SAMN02745691_00860"/>
<keyword evidence="10" id="KW-1185">Reference proteome</keyword>
<evidence type="ECO:0000256" key="2">
    <source>
        <dbReference type="ARBA" id="ARBA00022630"/>
    </source>
</evidence>
<dbReference type="PANTHER" id="PTHR43374">
    <property type="entry name" value="FLAVIN PRENYLTRANSFERASE"/>
    <property type="match status" value="1"/>
</dbReference>
<evidence type="ECO:0000256" key="5">
    <source>
        <dbReference type="ARBA" id="ARBA00050612"/>
    </source>
</evidence>
<feature type="domain" description="Flavoprotein" evidence="8">
    <location>
        <begin position="3"/>
        <end position="172"/>
    </location>
</feature>
<feature type="binding site" evidence="7">
    <location>
        <position position="154"/>
    </location>
    <ligand>
        <name>dimethylallyl phosphate</name>
        <dbReference type="ChEBI" id="CHEBI:88052"/>
    </ligand>
</feature>
<dbReference type="AlphaFoldDB" id="A0A1M6E4V4"/>
<keyword evidence="4 7" id="KW-0808">Transferase</keyword>
<keyword evidence="2 7" id="KW-0285">Flavoprotein</keyword>
<dbReference type="NCBIfam" id="TIGR00421">
    <property type="entry name" value="ubiX_pad"/>
    <property type="match status" value="1"/>
</dbReference>
<dbReference type="OrthoDB" id="9781577at2"/>
<accession>A0A1M6E4V4</accession>
<evidence type="ECO:0000313" key="9">
    <source>
        <dbReference type="EMBL" id="SHI80564.1"/>
    </source>
</evidence>
<feature type="binding site" evidence="7">
    <location>
        <position position="38"/>
    </location>
    <ligand>
        <name>FMN</name>
        <dbReference type="ChEBI" id="CHEBI:58210"/>
    </ligand>
</feature>
<dbReference type="RefSeq" id="WP_073993126.1">
    <property type="nucleotide sequence ID" value="NZ_FQYT01000007.1"/>
</dbReference>
<dbReference type="GO" id="GO:0016831">
    <property type="term" value="F:carboxy-lyase activity"/>
    <property type="evidence" value="ECO:0007669"/>
    <property type="project" value="TreeGrafter"/>
</dbReference>
<dbReference type="InterPro" id="IPR036551">
    <property type="entry name" value="Flavin_trans-like"/>
</dbReference>
<keyword evidence="1 7" id="KW-0637">Prenyltransferase</keyword>
<dbReference type="EC" id="2.5.1.129" evidence="7"/>
<evidence type="ECO:0000259" key="8">
    <source>
        <dbReference type="Pfam" id="PF02441"/>
    </source>
</evidence>